<evidence type="ECO:0000313" key="1">
    <source>
        <dbReference type="EMBL" id="MFJ2825878.1"/>
    </source>
</evidence>
<proteinExistence type="predicted"/>
<gene>
    <name evidence="1" type="ORF">ACIO7M_32930</name>
</gene>
<sequence>MGLSANGEPVIVQDETKVDVGIHLKQGTLTLTQNGKDFEAYHASVEFVAVHDGPWIAEQVKFSAKGPDGKSAGLTADLLNDTHDGPRAGVPAAIWKVVALAATTAGDVGITYATPDPRPM</sequence>
<reference evidence="1 2" key="1">
    <citation type="submission" date="2024-10" db="EMBL/GenBank/DDBJ databases">
        <title>The Natural Products Discovery Center: Release of the First 8490 Sequenced Strains for Exploring Actinobacteria Biosynthetic Diversity.</title>
        <authorList>
            <person name="Kalkreuter E."/>
            <person name="Kautsar S.A."/>
            <person name="Yang D."/>
            <person name="Bader C.D."/>
            <person name="Teijaro C.N."/>
            <person name="Fluegel L."/>
            <person name="Davis C.M."/>
            <person name="Simpson J.R."/>
            <person name="Lauterbach L."/>
            <person name="Steele A.D."/>
            <person name="Gui C."/>
            <person name="Meng S."/>
            <person name="Li G."/>
            <person name="Viehrig K."/>
            <person name="Ye F."/>
            <person name="Su P."/>
            <person name="Kiefer A.F."/>
            <person name="Nichols A."/>
            <person name="Cepeda A.J."/>
            <person name="Yan W."/>
            <person name="Fan B."/>
            <person name="Jiang Y."/>
            <person name="Adhikari A."/>
            <person name="Zheng C.-J."/>
            <person name="Schuster L."/>
            <person name="Cowan T.M."/>
            <person name="Smanski M.J."/>
            <person name="Chevrette M.G."/>
            <person name="De Carvalho L.P.S."/>
            <person name="Shen B."/>
        </authorList>
    </citation>
    <scope>NUCLEOTIDE SEQUENCE [LARGE SCALE GENOMIC DNA]</scope>
    <source>
        <strain evidence="1 2">NPDC087220</strain>
    </source>
</reference>
<organism evidence="1 2">
    <name type="scientific">Streptomyces toxytricini</name>
    <name type="common">Actinomyces toxytricini</name>
    <dbReference type="NCBI Taxonomy" id="67369"/>
    <lineage>
        <taxon>Bacteria</taxon>
        <taxon>Bacillati</taxon>
        <taxon>Actinomycetota</taxon>
        <taxon>Actinomycetes</taxon>
        <taxon>Kitasatosporales</taxon>
        <taxon>Streptomycetaceae</taxon>
        <taxon>Streptomyces</taxon>
    </lineage>
</organism>
<dbReference type="RefSeq" id="WP_365511991.1">
    <property type="nucleotide sequence ID" value="NZ_JBFANW010000323.1"/>
</dbReference>
<dbReference type="EMBL" id="JBIUYY010000023">
    <property type="protein sequence ID" value="MFJ2825878.1"/>
    <property type="molecule type" value="Genomic_DNA"/>
</dbReference>
<name>A0ABW8ERX5_STRT5</name>
<protein>
    <submittedName>
        <fullName evidence="1">Uncharacterized protein</fullName>
    </submittedName>
</protein>
<keyword evidence="2" id="KW-1185">Reference proteome</keyword>
<accession>A0ABW8ERX5</accession>
<comment type="caution">
    <text evidence="1">The sequence shown here is derived from an EMBL/GenBank/DDBJ whole genome shotgun (WGS) entry which is preliminary data.</text>
</comment>
<dbReference type="Proteomes" id="UP001617351">
    <property type="component" value="Unassembled WGS sequence"/>
</dbReference>
<evidence type="ECO:0000313" key="2">
    <source>
        <dbReference type="Proteomes" id="UP001617351"/>
    </source>
</evidence>